<evidence type="ECO:0000256" key="2">
    <source>
        <dbReference type="PROSITE-ProRule" id="PRU00335"/>
    </source>
</evidence>
<dbReference type="InterPro" id="IPR009057">
    <property type="entry name" value="Homeodomain-like_sf"/>
</dbReference>
<evidence type="ECO:0000313" key="4">
    <source>
        <dbReference type="EMBL" id="SHK84004.1"/>
    </source>
</evidence>
<proteinExistence type="predicted"/>
<dbReference type="STRING" id="1121322.SAMN02745136_03476"/>
<dbReference type="InterPro" id="IPR050624">
    <property type="entry name" value="HTH-type_Tx_Regulator"/>
</dbReference>
<dbReference type="SUPFAM" id="SSF46689">
    <property type="entry name" value="Homeodomain-like"/>
    <property type="match status" value="1"/>
</dbReference>
<dbReference type="PANTHER" id="PTHR43479:SF11">
    <property type="entry name" value="ACREF_ENVCD OPERON REPRESSOR-RELATED"/>
    <property type="match status" value="1"/>
</dbReference>
<dbReference type="AlphaFoldDB" id="A0A1M6VRL2"/>
<feature type="domain" description="HTH tetR-type" evidence="3">
    <location>
        <begin position="6"/>
        <end position="66"/>
    </location>
</feature>
<dbReference type="PRINTS" id="PR00455">
    <property type="entry name" value="HTHTETR"/>
</dbReference>
<keyword evidence="1 2" id="KW-0238">DNA-binding</keyword>
<accession>A0A1M6VRL2</accession>
<dbReference type="PANTHER" id="PTHR43479">
    <property type="entry name" value="ACREF/ENVCD OPERON REPRESSOR-RELATED"/>
    <property type="match status" value="1"/>
</dbReference>
<gene>
    <name evidence="4" type="ORF">SAMN02745136_03476</name>
</gene>
<dbReference type="EMBL" id="FRAC01000018">
    <property type="protein sequence ID" value="SHK84004.1"/>
    <property type="molecule type" value="Genomic_DNA"/>
</dbReference>
<keyword evidence="5" id="KW-1185">Reference proteome</keyword>
<dbReference type="GO" id="GO:0003677">
    <property type="term" value="F:DNA binding"/>
    <property type="evidence" value="ECO:0007669"/>
    <property type="project" value="UniProtKB-UniRule"/>
</dbReference>
<dbReference type="RefSeq" id="WP_073278117.1">
    <property type="nucleotide sequence ID" value="NZ_FRAC01000018.1"/>
</dbReference>
<evidence type="ECO:0000256" key="1">
    <source>
        <dbReference type="ARBA" id="ARBA00023125"/>
    </source>
</evidence>
<dbReference type="Gene3D" id="1.10.357.10">
    <property type="entry name" value="Tetracycline Repressor, domain 2"/>
    <property type="match status" value="1"/>
</dbReference>
<feature type="DNA-binding region" description="H-T-H motif" evidence="2">
    <location>
        <begin position="29"/>
        <end position="48"/>
    </location>
</feature>
<dbReference type="Pfam" id="PF00440">
    <property type="entry name" value="TetR_N"/>
    <property type="match status" value="1"/>
</dbReference>
<evidence type="ECO:0000259" key="3">
    <source>
        <dbReference type="PROSITE" id="PS50977"/>
    </source>
</evidence>
<dbReference type="OrthoDB" id="9812993at2"/>
<sequence>MPKIYVDLREVIVQNAKTIIISKGYSKLNMREIAKASGIAVGTIYNYFPTKDNLMSELMYQYWMEFIAAIKEAQQEECELFEKFRNIYQLLESFLDTFKDTWLKLNGSEKGMTKEHHRQKQEVVDLFVATLEEAICKYKAEKANVTKPEINNRELASFIVQNFMLIAQMKQFEYATFEMILKSYFL</sequence>
<dbReference type="PROSITE" id="PS50977">
    <property type="entry name" value="HTH_TETR_2"/>
    <property type="match status" value="1"/>
</dbReference>
<organism evidence="4 5">
    <name type="scientific">Anaerocolumna jejuensis DSM 15929</name>
    <dbReference type="NCBI Taxonomy" id="1121322"/>
    <lineage>
        <taxon>Bacteria</taxon>
        <taxon>Bacillati</taxon>
        <taxon>Bacillota</taxon>
        <taxon>Clostridia</taxon>
        <taxon>Lachnospirales</taxon>
        <taxon>Lachnospiraceae</taxon>
        <taxon>Anaerocolumna</taxon>
    </lineage>
</organism>
<evidence type="ECO:0000313" key="5">
    <source>
        <dbReference type="Proteomes" id="UP000184386"/>
    </source>
</evidence>
<reference evidence="4 5" key="1">
    <citation type="submission" date="2016-11" db="EMBL/GenBank/DDBJ databases">
        <authorList>
            <person name="Jaros S."/>
            <person name="Januszkiewicz K."/>
            <person name="Wedrychowicz H."/>
        </authorList>
    </citation>
    <scope>NUCLEOTIDE SEQUENCE [LARGE SCALE GENOMIC DNA]</scope>
    <source>
        <strain evidence="4 5">DSM 15929</strain>
    </source>
</reference>
<dbReference type="Proteomes" id="UP000184386">
    <property type="component" value="Unassembled WGS sequence"/>
</dbReference>
<dbReference type="InterPro" id="IPR001647">
    <property type="entry name" value="HTH_TetR"/>
</dbReference>
<protein>
    <submittedName>
        <fullName evidence="4">Transcriptional regulator, TetR family</fullName>
    </submittedName>
</protein>
<name>A0A1M6VRL2_9FIRM</name>